<reference evidence="1 2" key="1">
    <citation type="journal article" date="2021" name="BMC Genomics">
        <title>Datura genome reveals duplications of psychoactive alkaloid biosynthetic genes and high mutation rate following tissue culture.</title>
        <authorList>
            <person name="Rajewski A."/>
            <person name="Carter-House D."/>
            <person name="Stajich J."/>
            <person name="Litt A."/>
        </authorList>
    </citation>
    <scope>NUCLEOTIDE SEQUENCE [LARGE SCALE GENOMIC DNA]</scope>
    <source>
        <strain evidence="1">AR-01</strain>
    </source>
</reference>
<proteinExistence type="predicted"/>
<accession>A0ABS8UZ82</accession>
<protein>
    <submittedName>
        <fullName evidence="1">Uncharacterized protein</fullName>
    </submittedName>
</protein>
<name>A0ABS8UZ82_DATST</name>
<evidence type="ECO:0000313" key="1">
    <source>
        <dbReference type="EMBL" id="MCD9639279.1"/>
    </source>
</evidence>
<keyword evidence="2" id="KW-1185">Reference proteome</keyword>
<comment type="caution">
    <text evidence="1">The sequence shown here is derived from an EMBL/GenBank/DDBJ whole genome shotgun (WGS) entry which is preliminary data.</text>
</comment>
<sequence length="99" mass="11494">MKFDSSFSERTIASRLSDGVRRKKRPAESEGQLFLVDSSLDVGRNTNIEIKMYRLDEERDKMGFGFWIMGCVSGLMGEINNLIEVKYFKVNLKFSLRIF</sequence>
<organism evidence="1 2">
    <name type="scientific">Datura stramonium</name>
    <name type="common">Jimsonweed</name>
    <name type="synonym">Common thornapple</name>
    <dbReference type="NCBI Taxonomy" id="4076"/>
    <lineage>
        <taxon>Eukaryota</taxon>
        <taxon>Viridiplantae</taxon>
        <taxon>Streptophyta</taxon>
        <taxon>Embryophyta</taxon>
        <taxon>Tracheophyta</taxon>
        <taxon>Spermatophyta</taxon>
        <taxon>Magnoliopsida</taxon>
        <taxon>eudicotyledons</taxon>
        <taxon>Gunneridae</taxon>
        <taxon>Pentapetalae</taxon>
        <taxon>asterids</taxon>
        <taxon>lamiids</taxon>
        <taxon>Solanales</taxon>
        <taxon>Solanaceae</taxon>
        <taxon>Solanoideae</taxon>
        <taxon>Datureae</taxon>
        <taxon>Datura</taxon>
    </lineage>
</organism>
<evidence type="ECO:0000313" key="2">
    <source>
        <dbReference type="Proteomes" id="UP000823775"/>
    </source>
</evidence>
<dbReference type="EMBL" id="JACEIK010002879">
    <property type="protein sequence ID" value="MCD9639279.1"/>
    <property type="molecule type" value="Genomic_DNA"/>
</dbReference>
<gene>
    <name evidence="1" type="ORF">HAX54_023687</name>
</gene>
<dbReference type="Proteomes" id="UP000823775">
    <property type="component" value="Unassembled WGS sequence"/>
</dbReference>